<dbReference type="PANTHER" id="PTHR46421:SF1">
    <property type="entry name" value="PROGRAMMED CELL DEATH PROTEIN 2-LIKE"/>
    <property type="match status" value="1"/>
</dbReference>
<dbReference type="PANTHER" id="PTHR46421">
    <property type="entry name" value="PROGRAMMED CELL DEATH PROTEIN 2-LIKE"/>
    <property type="match status" value="1"/>
</dbReference>
<evidence type="ECO:0000313" key="2">
    <source>
        <dbReference type="Ensembl" id="ENSKMAP00000016913.1"/>
    </source>
</evidence>
<accession>A0A3Q3AJL4</accession>
<dbReference type="Ensembl" id="ENSKMAT00000017147.1">
    <property type="protein sequence ID" value="ENSKMAP00000016913.1"/>
    <property type="gene ID" value="ENSKMAG00000012629.1"/>
</dbReference>
<dbReference type="GO" id="GO:0006915">
    <property type="term" value="P:apoptotic process"/>
    <property type="evidence" value="ECO:0007669"/>
    <property type="project" value="TreeGrafter"/>
</dbReference>
<reference evidence="2" key="2">
    <citation type="submission" date="2025-09" db="UniProtKB">
        <authorList>
            <consortium name="Ensembl"/>
        </authorList>
    </citation>
    <scope>IDENTIFICATION</scope>
</reference>
<dbReference type="OrthoDB" id="366284at2759"/>
<dbReference type="Proteomes" id="UP000264800">
    <property type="component" value="Unplaced"/>
</dbReference>
<protein>
    <submittedName>
        <fullName evidence="2">Programmed cell death 2-like</fullName>
    </submittedName>
</protein>
<name>A0A3Q3AJL4_KRYMA</name>
<sequence>MSTIRSLQYFLHVTDQDTTRDTDCCCLCFEMASRVPDSLIGLTDGPVGSHQTSFLTNKVGGEPDWPPLISRQLPRCGVCGTPSAHLVQVYCPLEASPYHRNLHLFACPRSDCSGLSESWSVLRSQTLEAAEAPCRPAPPQEAAPPATAWCESADDWGMEADGWGSEKQVVQVQAEAAAPQTEVSQVDVSRGLQDLSLAEPKDIHIYRPFFISVVEESDLCGDDEDLDHAQELLREYEKREGVAAGGLEGGRSAEDEKYEKTRARHGDAVFSRFMKTILVCPQQILRYCRGGTPLFISKPPSNMARLVPSCSSCGASRTFELQLMPALVSLLQRKDGGSETELEFGTVLVYTCANSCWTSGSDSAVQEFCFVQADPDQQLFK</sequence>
<dbReference type="KEGG" id="kmr:108248251"/>
<evidence type="ECO:0000259" key="1">
    <source>
        <dbReference type="Pfam" id="PF04194"/>
    </source>
</evidence>
<dbReference type="OMA" id="MPGPWAD"/>
<dbReference type="GeneTree" id="ENSGT00940000158339"/>
<dbReference type="Pfam" id="PF04194">
    <property type="entry name" value="PDCD2_C"/>
    <property type="match status" value="1"/>
</dbReference>
<feature type="domain" description="Programmed cell death protein 2 C-terminal" evidence="1">
    <location>
        <begin position="267"/>
        <end position="372"/>
    </location>
</feature>
<dbReference type="CTD" id="84306"/>
<reference evidence="2" key="1">
    <citation type="submission" date="2025-08" db="UniProtKB">
        <authorList>
            <consortium name="Ensembl"/>
        </authorList>
    </citation>
    <scope>IDENTIFICATION</scope>
</reference>
<proteinExistence type="predicted"/>
<dbReference type="RefSeq" id="XP_017292389.1">
    <property type="nucleotide sequence ID" value="XM_017436900.3"/>
</dbReference>
<dbReference type="InterPro" id="IPR052815">
    <property type="entry name" value="PDCD2-like_regulator"/>
</dbReference>
<dbReference type="InterPro" id="IPR007320">
    <property type="entry name" value="PDCD2_C"/>
</dbReference>
<dbReference type="GO" id="GO:0005737">
    <property type="term" value="C:cytoplasm"/>
    <property type="evidence" value="ECO:0007669"/>
    <property type="project" value="InterPro"/>
</dbReference>
<keyword evidence="3" id="KW-1185">Reference proteome</keyword>
<dbReference type="AlphaFoldDB" id="A0A3Q3AJL4"/>
<organism evidence="2 3">
    <name type="scientific">Kryptolebias marmoratus</name>
    <name type="common">Mangrove killifish</name>
    <name type="synonym">Rivulus marmoratus</name>
    <dbReference type="NCBI Taxonomy" id="37003"/>
    <lineage>
        <taxon>Eukaryota</taxon>
        <taxon>Metazoa</taxon>
        <taxon>Chordata</taxon>
        <taxon>Craniata</taxon>
        <taxon>Vertebrata</taxon>
        <taxon>Euteleostomi</taxon>
        <taxon>Actinopterygii</taxon>
        <taxon>Neopterygii</taxon>
        <taxon>Teleostei</taxon>
        <taxon>Neoteleostei</taxon>
        <taxon>Acanthomorphata</taxon>
        <taxon>Ovalentaria</taxon>
        <taxon>Atherinomorphae</taxon>
        <taxon>Cyprinodontiformes</taxon>
        <taxon>Rivulidae</taxon>
        <taxon>Kryptolebias</taxon>
    </lineage>
</organism>
<dbReference type="STRING" id="37003.ENSKMAP00000016913"/>
<evidence type="ECO:0000313" key="3">
    <source>
        <dbReference type="Proteomes" id="UP000264800"/>
    </source>
</evidence>
<dbReference type="GeneID" id="108248251"/>